<dbReference type="InterPro" id="IPR012675">
    <property type="entry name" value="Beta-grasp_dom_sf"/>
</dbReference>
<evidence type="ECO:0000259" key="7">
    <source>
        <dbReference type="PROSITE" id="PS51085"/>
    </source>
</evidence>
<dbReference type="GO" id="GO:0051537">
    <property type="term" value="F:2 iron, 2 sulfur cluster binding"/>
    <property type="evidence" value="ECO:0007669"/>
    <property type="project" value="UniProtKB-KW"/>
</dbReference>
<sequence length="107" mass="11240">MPTITFIRPDGARRDLAVAEGTSLMQGATSQGLDGIVAECGGNAMCATCHVYVDEAWAGRLPPLSEDEDALLEGAAAERLPTSRLSCQIVATADLDGLVVRLPDRQV</sequence>
<dbReference type="PROSITE" id="PS51085">
    <property type="entry name" value="2FE2S_FER_2"/>
    <property type="match status" value="1"/>
</dbReference>
<dbReference type="Pfam" id="PF00111">
    <property type="entry name" value="Fer2"/>
    <property type="match status" value="1"/>
</dbReference>
<dbReference type="InterPro" id="IPR001041">
    <property type="entry name" value="2Fe-2S_ferredoxin-type"/>
</dbReference>
<dbReference type="AlphaFoldDB" id="A0A0J6SID8"/>
<dbReference type="PRINTS" id="PR00355">
    <property type="entry name" value="ADRENODOXIN"/>
</dbReference>
<dbReference type="GO" id="GO:0140647">
    <property type="term" value="P:P450-containing electron transport chain"/>
    <property type="evidence" value="ECO:0007669"/>
    <property type="project" value="InterPro"/>
</dbReference>
<keyword evidence="3" id="KW-0479">Metal-binding</keyword>
<dbReference type="Gene3D" id="3.10.20.30">
    <property type="match status" value="1"/>
</dbReference>
<keyword evidence="2" id="KW-0001">2Fe-2S</keyword>
<comment type="similarity">
    <text evidence="1">Belongs to the adrenodoxin/putidaredoxin family.</text>
</comment>
<accession>A0A0J6SID8</accession>
<dbReference type="SUPFAM" id="SSF54292">
    <property type="entry name" value="2Fe-2S ferredoxin-like"/>
    <property type="match status" value="1"/>
</dbReference>
<evidence type="ECO:0000256" key="5">
    <source>
        <dbReference type="ARBA" id="ARBA00023014"/>
    </source>
</evidence>
<feature type="domain" description="2Fe-2S ferredoxin-type" evidence="7">
    <location>
        <begin position="2"/>
        <end position="106"/>
    </location>
</feature>
<keyword evidence="5" id="KW-0411">Iron-sulfur</keyword>
<comment type="caution">
    <text evidence="8">The sequence shown here is derived from an EMBL/GenBank/DDBJ whole genome shotgun (WGS) entry which is preliminary data.</text>
</comment>
<dbReference type="PATRIC" id="fig|298794.3.peg.1510"/>
<evidence type="ECO:0000256" key="2">
    <source>
        <dbReference type="ARBA" id="ARBA00022714"/>
    </source>
</evidence>
<dbReference type="GO" id="GO:0005829">
    <property type="term" value="C:cytosol"/>
    <property type="evidence" value="ECO:0007669"/>
    <property type="project" value="TreeGrafter"/>
</dbReference>
<dbReference type="GO" id="GO:0009055">
    <property type="term" value="F:electron transfer activity"/>
    <property type="evidence" value="ECO:0007669"/>
    <property type="project" value="TreeGrafter"/>
</dbReference>
<protein>
    <submittedName>
        <fullName evidence="8">Ferredoxin</fullName>
    </submittedName>
</protein>
<keyword evidence="9" id="KW-1185">Reference proteome</keyword>
<evidence type="ECO:0000256" key="1">
    <source>
        <dbReference type="ARBA" id="ARBA00010914"/>
    </source>
</evidence>
<reference evidence="8 9" key="1">
    <citation type="submission" date="2015-03" db="EMBL/GenBank/DDBJ databases">
        <title>Genome sequencing of Methylobacterium variabile DSM 16961.</title>
        <authorList>
            <person name="Chaudhry V."/>
            <person name="Patil P.B."/>
        </authorList>
    </citation>
    <scope>NUCLEOTIDE SEQUENCE [LARGE SCALE GENOMIC DNA]</scope>
    <source>
        <strain evidence="8 9">DSM 16961</strain>
    </source>
</reference>
<dbReference type="GO" id="GO:0046872">
    <property type="term" value="F:metal ion binding"/>
    <property type="evidence" value="ECO:0007669"/>
    <property type="project" value="UniProtKB-KW"/>
</dbReference>
<name>A0A0J6SID8_9HYPH</name>
<gene>
    <name evidence="8" type="ORF">VQ02_20825</name>
</gene>
<organism evidence="8 9">
    <name type="scientific">Methylobacterium variabile</name>
    <dbReference type="NCBI Taxonomy" id="298794"/>
    <lineage>
        <taxon>Bacteria</taxon>
        <taxon>Pseudomonadati</taxon>
        <taxon>Pseudomonadota</taxon>
        <taxon>Alphaproteobacteria</taxon>
        <taxon>Hyphomicrobiales</taxon>
        <taxon>Methylobacteriaceae</taxon>
        <taxon>Methylobacterium</taxon>
    </lineage>
</organism>
<dbReference type="OrthoDB" id="9799640at2"/>
<dbReference type="RefSeq" id="WP_048446125.1">
    <property type="nucleotide sequence ID" value="NZ_LABY01000152.1"/>
</dbReference>
<dbReference type="InterPro" id="IPR001055">
    <property type="entry name" value="Adrenodoxin-like"/>
</dbReference>
<dbReference type="CDD" id="cd00207">
    <property type="entry name" value="fer2"/>
    <property type="match status" value="1"/>
</dbReference>
<evidence type="ECO:0000313" key="9">
    <source>
        <dbReference type="Proteomes" id="UP000035955"/>
    </source>
</evidence>
<evidence type="ECO:0000256" key="3">
    <source>
        <dbReference type="ARBA" id="ARBA00022723"/>
    </source>
</evidence>
<keyword evidence="4" id="KW-0408">Iron</keyword>
<dbReference type="Proteomes" id="UP000035955">
    <property type="component" value="Unassembled WGS sequence"/>
</dbReference>
<dbReference type="EMBL" id="LABY01000152">
    <property type="protein sequence ID" value="KMO33444.1"/>
    <property type="molecule type" value="Genomic_DNA"/>
</dbReference>
<dbReference type="InterPro" id="IPR036010">
    <property type="entry name" value="2Fe-2S_ferredoxin-like_sf"/>
</dbReference>
<evidence type="ECO:0000256" key="4">
    <source>
        <dbReference type="ARBA" id="ARBA00023004"/>
    </source>
</evidence>
<evidence type="ECO:0000313" key="8">
    <source>
        <dbReference type="EMBL" id="KMO33444.1"/>
    </source>
</evidence>
<evidence type="ECO:0000256" key="6">
    <source>
        <dbReference type="ARBA" id="ARBA00034078"/>
    </source>
</evidence>
<comment type="cofactor">
    <cofactor evidence="6">
        <name>[2Fe-2S] cluster</name>
        <dbReference type="ChEBI" id="CHEBI:190135"/>
    </cofactor>
</comment>
<dbReference type="PANTHER" id="PTHR23426:SF65">
    <property type="entry name" value="FERREDOXIN-2, MITOCHONDRIAL"/>
    <property type="match status" value="1"/>
</dbReference>
<proteinExistence type="inferred from homology"/>
<dbReference type="PANTHER" id="PTHR23426">
    <property type="entry name" value="FERREDOXIN/ADRENODOXIN"/>
    <property type="match status" value="1"/>
</dbReference>